<evidence type="ECO:0000313" key="3">
    <source>
        <dbReference type="Proteomes" id="UP001596160"/>
    </source>
</evidence>
<protein>
    <submittedName>
        <fullName evidence="2">DUF6349 family protein</fullName>
    </submittedName>
</protein>
<organism evidence="2 3">
    <name type="scientific">Streptomyces amakusaensis</name>
    <dbReference type="NCBI Taxonomy" id="67271"/>
    <lineage>
        <taxon>Bacteria</taxon>
        <taxon>Bacillati</taxon>
        <taxon>Actinomycetota</taxon>
        <taxon>Actinomycetes</taxon>
        <taxon>Kitasatosporales</taxon>
        <taxon>Streptomycetaceae</taxon>
        <taxon>Streptomyces</taxon>
    </lineage>
</organism>
<dbReference type="EMBL" id="JBHSKP010000001">
    <property type="protein sequence ID" value="MFC5150786.1"/>
    <property type="molecule type" value="Genomic_DNA"/>
</dbReference>
<dbReference type="Proteomes" id="UP001596160">
    <property type="component" value="Unassembled WGS sequence"/>
</dbReference>
<feature type="region of interest" description="Disordered" evidence="1">
    <location>
        <begin position="164"/>
        <end position="201"/>
    </location>
</feature>
<dbReference type="RefSeq" id="WP_344477187.1">
    <property type="nucleotide sequence ID" value="NZ_BAAASB010000007.1"/>
</dbReference>
<proteinExistence type="predicted"/>
<evidence type="ECO:0000256" key="1">
    <source>
        <dbReference type="SAM" id="MobiDB-lite"/>
    </source>
</evidence>
<reference evidence="3" key="1">
    <citation type="journal article" date="2019" name="Int. J. Syst. Evol. Microbiol.">
        <title>The Global Catalogue of Microorganisms (GCM) 10K type strain sequencing project: providing services to taxonomists for standard genome sequencing and annotation.</title>
        <authorList>
            <consortium name="The Broad Institute Genomics Platform"/>
            <consortium name="The Broad Institute Genome Sequencing Center for Infectious Disease"/>
            <person name="Wu L."/>
            <person name="Ma J."/>
        </authorList>
    </citation>
    <scope>NUCLEOTIDE SEQUENCE [LARGE SCALE GENOMIC DNA]</scope>
    <source>
        <strain evidence="3">PCU 266</strain>
    </source>
</reference>
<sequence length="201" mass="23089">MTATTVEPSGARPRQTNYWRVRNGRTREPIESAPRTWHIRPGHPGGEYSDLGHELDPPEHHTPTLLTRSRRTGRREEEEFRGGCLACDWEGAVHRGDGYGDGDNEAVEDAHDHAFPGWRELPPLTTVEDRWALPRDRGRWTQLISRYPPGWPDRGAPLVAWSRHRREAHAPPHRGRPRYELHVARPPAGPRPRTVDQETLF</sequence>
<gene>
    <name evidence="2" type="ORF">ACFPRH_03435</name>
</gene>
<feature type="compositionally biased region" description="Basic residues" evidence="1">
    <location>
        <begin position="164"/>
        <end position="176"/>
    </location>
</feature>
<keyword evidence="3" id="KW-1185">Reference proteome</keyword>
<evidence type="ECO:0000313" key="2">
    <source>
        <dbReference type="EMBL" id="MFC5150786.1"/>
    </source>
</evidence>
<feature type="region of interest" description="Disordered" evidence="1">
    <location>
        <begin position="1"/>
        <end position="74"/>
    </location>
</feature>
<dbReference type="InterPro" id="IPR045930">
    <property type="entry name" value="DUF6349"/>
</dbReference>
<dbReference type="Pfam" id="PF19876">
    <property type="entry name" value="DUF6349"/>
    <property type="match status" value="1"/>
</dbReference>
<comment type="caution">
    <text evidence="2">The sequence shown here is derived from an EMBL/GenBank/DDBJ whole genome shotgun (WGS) entry which is preliminary data.</text>
</comment>
<name>A0ABW0AD81_9ACTN</name>
<accession>A0ABW0AD81</accession>
<feature type="compositionally biased region" description="Basic and acidic residues" evidence="1">
    <location>
        <begin position="50"/>
        <end position="62"/>
    </location>
</feature>